<dbReference type="PANTHER" id="PTHR12480:SF6">
    <property type="entry name" value="2-OXOGLUTARATE AND IRON-DEPENDENT OXYGENASE JMJD4"/>
    <property type="match status" value="1"/>
</dbReference>
<accession>A0A8T0RS69</accession>
<dbReference type="AlphaFoldDB" id="A0A8T0RS69"/>
<feature type="domain" description="JmjC" evidence="1">
    <location>
        <begin position="52"/>
        <end position="207"/>
    </location>
</feature>
<protein>
    <recommendedName>
        <fullName evidence="1">JmjC domain-containing protein</fullName>
    </recommendedName>
</protein>
<dbReference type="EMBL" id="CM029046">
    <property type="protein sequence ID" value="KAG2589262.1"/>
    <property type="molecule type" value="Genomic_DNA"/>
</dbReference>
<dbReference type="SMART" id="SM00558">
    <property type="entry name" value="JmjC"/>
    <property type="match status" value="1"/>
</dbReference>
<dbReference type="GO" id="GO:0043565">
    <property type="term" value="F:sequence-specific DNA binding"/>
    <property type="evidence" value="ECO:0007669"/>
    <property type="project" value="TreeGrafter"/>
</dbReference>
<dbReference type="EMBL" id="CM029046">
    <property type="protein sequence ID" value="KAG2589263.1"/>
    <property type="molecule type" value="Genomic_DNA"/>
</dbReference>
<dbReference type="Proteomes" id="UP000823388">
    <property type="component" value="Chromosome 5N"/>
</dbReference>
<dbReference type="PROSITE" id="PS51184">
    <property type="entry name" value="JMJC"/>
    <property type="match status" value="1"/>
</dbReference>
<dbReference type="SUPFAM" id="SSF51197">
    <property type="entry name" value="Clavaminate synthase-like"/>
    <property type="match status" value="1"/>
</dbReference>
<dbReference type="PANTHER" id="PTHR12480">
    <property type="entry name" value="ARGININE DEMETHYLASE AND LYSYL-HYDROXYLASE JMJD"/>
    <property type="match status" value="1"/>
</dbReference>
<dbReference type="InterPro" id="IPR050910">
    <property type="entry name" value="JMJD6_ArgDemeth/LysHydrox"/>
</dbReference>
<dbReference type="GO" id="GO:0016706">
    <property type="term" value="F:2-oxoglutarate-dependent dioxygenase activity"/>
    <property type="evidence" value="ECO:0007669"/>
    <property type="project" value="TreeGrafter"/>
</dbReference>
<dbReference type="GO" id="GO:0045905">
    <property type="term" value="P:positive regulation of translational termination"/>
    <property type="evidence" value="ECO:0007669"/>
    <property type="project" value="TreeGrafter"/>
</dbReference>
<evidence type="ECO:0000313" key="3">
    <source>
        <dbReference type="Proteomes" id="UP000823388"/>
    </source>
</evidence>
<reference evidence="2" key="1">
    <citation type="submission" date="2020-05" db="EMBL/GenBank/DDBJ databases">
        <title>WGS assembly of Panicum virgatum.</title>
        <authorList>
            <person name="Lovell J.T."/>
            <person name="Jenkins J."/>
            <person name="Shu S."/>
            <person name="Juenger T.E."/>
            <person name="Schmutz J."/>
        </authorList>
    </citation>
    <scope>NUCLEOTIDE SEQUENCE</scope>
    <source>
        <strain evidence="2">AP13</strain>
    </source>
</reference>
<evidence type="ECO:0000259" key="1">
    <source>
        <dbReference type="PROSITE" id="PS51184"/>
    </source>
</evidence>
<comment type="caution">
    <text evidence="2">The sequence shown here is derived from an EMBL/GenBank/DDBJ whole genome shotgun (WGS) entry which is preliminary data.</text>
</comment>
<sequence>MSMQEFIDHWVGDAHGGSSAGDRESSLLYLKDWHFVKEYPDYVAYTTPTFFVDDWLNMYLDSHPIHRDSDIANHKNEINCSDYRFVYMGEKGTWTPLHADVFRSYSWSANICGRKQWLFLPPSQSHRVFDRYMRSSVYNLNDDVSEKLFPEFNKTEWLECIQEQNEIIFVPSGWYHQVHNLWNLLYEDYKVAKEYIEDIRDICDDFEGLCQRNLAANTGMNFYDFFIFIVRFALANVIELYHVQQPEVATFSTETAHHFVYNLKSIRNVASKMLTTEAFTTENLRSISEDNRNAFSNVKQILEEESFRRLLVILSKVYEHIDRGQRICLKSSTSYQKSCLSVICLKSDCNVVDHIISLIGEVCVPADLVTLIDSALSDG</sequence>
<gene>
    <name evidence="2" type="ORF">PVAP13_5NG246381</name>
</gene>
<dbReference type="InterPro" id="IPR003347">
    <property type="entry name" value="JmjC_dom"/>
</dbReference>
<dbReference type="Gene3D" id="2.60.120.650">
    <property type="entry name" value="Cupin"/>
    <property type="match status" value="1"/>
</dbReference>
<dbReference type="GO" id="GO:0005737">
    <property type="term" value="C:cytoplasm"/>
    <property type="evidence" value="ECO:0007669"/>
    <property type="project" value="TreeGrafter"/>
</dbReference>
<evidence type="ECO:0000313" key="2">
    <source>
        <dbReference type="EMBL" id="KAG2589262.1"/>
    </source>
</evidence>
<dbReference type="GO" id="GO:0005634">
    <property type="term" value="C:nucleus"/>
    <property type="evidence" value="ECO:0007669"/>
    <property type="project" value="TreeGrafter"/>
</dbReference>
<dbReference type="Pfam" id="PF02373">
    <property type="entry name" value="JmjC"/>
    <property type="match status" value="1"/>
</dbReference>
<organism evidence="2 3">
    <name type="scientific">Panicum virgatum</name>
    <name type="common">Blackwell switchgrass</name>
    <dbReference type="NCBI Taxonomy" id="38727"/>
    <lineage>
        <taxon>Eukaryota</taxon>
        <taxon>Viridiplantae</taxon>
        <taxon>Streptophyta</taxon>
        <taxon>Embryophyta</taxon>
        <taxon>Tracheophyta</taxon>
        <taxon>Spermatophyta</taxon>
        <taxon>Magnoliopsida</taxon>
        <taxon>Liliopsida</taxon>
        <taxon>Poales</taxon>
        <taxon>Poaceae</taxon>
        <taxon>PACMAD clade</taxon>
        <taxon>Panicoideae</taxon>
        <taxon>Panicodae</taxon>
        <taxon>Paniceae</taxon>
        <taxon>Panicinae</taxon>
        <taxon>Panicum</taxon>
        <taxon>Panicum sect. Hiantes</taxon>
    </lineage>
</organism>
<proteinExistence type="predicted"/>
<keyword evidence="3" id="KW-1185">Reference proteome</keyword>
<name>A0A8T0RS69_PANVG</name>